<sequence length="310" mass="37535">MSVDKKELNTIALHYDEKASEFEINFYKQVLDTVPFEVFVQYNYKMAYFWNFFDLSPEDIKSIHPIIFTLLSKRFYLLPDFVFNNMTEEQIYILNANPINLQYIPITIFKRWLDRDYSHLTKDYLEARKIPIMVKGVDFHEWLTKQYHSRILLSKNFSNLKPTKFYEDVNRISAHDICQFLNPDIIYTYKGNIQKILKNYKGLNNNLIEGCTDVYDYQKVVAWLNEKYSYRVFENLEVFMPLREVRQRVFKEIGYDNKQVLKEIIYIFEYQGPYETKVPRLELSARTFSYFYEDVIEYIKERLSNKGLKI</sequence>
<dbReference type="STRING" id="100884.GCA_000269565_03852"/>
<name>E7GEJ6_9FIRM</name>
<dbReference type="AlphaFoldDB" id="E7GEJ6"/>
<dbReference type="GeneID" id="78231589"/>
<organism evidence="1 2">
    <name type="scientific">Coprobacillus cateniformis</name>
    <dbReference type="NCBI Taxonomy" id="100884"/>
    <lineage>
        <taxon>Bacteria</taxon>
        <taxon>Bacillati</taxon>
        <taxon>Bacillota</taxon>
        <taxon>Erysipelotrichia</taxon>
        <taxon>Erysipelotrichales</taxon>
        <taxon>Coprobacillaceae</taxon>
        <taxon>Coprobacillus</taxon>
    </lineage>
</organism>
<dbReference type="HOGENOM" id="CLU_896329_0_0_9"/>
<keyword evidence="2" id="KW-1185">Reference proteome</keyword>
<protein>
    <submittedName>
        <fullName evidence="1">Uncharacterized protein</fullName>
    </submittedName>
</protein>
<dbReference type="Proteomes" id="UP000003157">
    <property type="component" value="Unassembled WGS sequence"/>
</dbReference>
<dbReference type="RefSeq" id="WP_008790220.1">
    <property type="nucleotide sequence ID" value="NZ_AKCB01000004.1"/>
</dbReference>
<accession>E7GEJ6</accession>
<evidence type="ECO:0000313" key="2">
    <source>
        <dbReference type="Proteomes" id="UP000003157"/>
    </source>
</evidence>
<comment type="caution">
    <text evidence="1">The sequence shown here is derived from an EMBL/GenBank/DDBJ whole genome shotgun (WGS) entry which is preliminary data.</text>
</comment>
<dbReference type="EMBL" id="ADKX01000046">
    <property type="protein sequence ID" value="EFW03447.1"/>
    <property type="molecule type" value="Genomic_DNA"/>
</dbReference>
<proteinExistence type="predicted"/>
<reference evidence="1 2" key="1">
    <citation type="submission" date="2010-12" db="EMBL/GenBank/DDBJ databases">
        <title>The Genome Sequence of Coprobacillus sp. strain 29_1.</title>
        <authorList>
            <consortium name="The Broad Institute Genome Sequencing Platform"/>
            <person name="Earl A."/>
            <person name="Ward D."/>
            <person name="Feldgarden M."/>
            <person name="Gevers D."/>
            <person name="Daigneault M."/>
            <person name="Sibley C.D."/>
            <person name="White A."/>
            <person name="Strauss J."/>
            <person name="Allen-Vercoe E."/>
            <person name="Young S.K."/>
            <person name="Zeng Q."/>
            <person name="Gargeya S."/>
            <person name="Fitzgerald M."/>
            <person name="Haas B."/>
            <person name="Abouelleil A."/>
            <person name="Alvarado L."/>
            <person name="Arachchi H.M."/>
            <person name="Berlin A."/>
            <person name="Brown A."/>
            <person name="Chapman S.B."/>
            <person name="Chen Z."/>
            <person name="Dunbar C."/>
            <person name="Freedman E."/>
            <person name="Gearin G."/>
            <person name="Gellesch M."/>
            <person name="Goldberg J."/>
            <person name="Griggs A."/>
            <person name="Gujja S."/>
            <person name="Heilman E."/>
            <person name="Heiman D."/>
            <person name="Howarth C."/>
            <person name="Larson L."/>
            <person name="Lui A."/>
            <person name="MacDonald P.J.P."/>
            <person name="Mehta T."/>
            <person name="Montmayeur A."/>
            <person name="Murphy C."/>
            <person name="Neiman D."/>
            <person name="Pearson M."/>
            <person name="Priest M."/>
            <person name="Roberts A."/>
            <person name="Saif S."/>
            <person name="Shea T."/>
            <person name="Shenoy N."/>
            <person name="Sisk P."/>
            <person name="Stolte C."/>
            <person name="Sykes S."/>
            <person name="White J."/>
            <person name="Yandava C."/>
            <person name="Nusbaum C."/>
            <person name="Birren B."/>
        </authorList>
    </citation>
    <scope>NUCLEOTIDE SEQUENCE [LARGE SCALE GENOMIC DNA]</scope>
    <source>
        <strain evidence="1 2">29_1</strain>
    </source>
</reference>
<gene>
    <name evidence="1" type="ORF">HMPREF9488_03138</name>
</gene>
<evidence type="ECO:0000313" key="1">
    <source>
        <dbReference type="EMBL" id="EFW03447.1"/>
    </source>
</evidence>